<dbReference type="EMBL" id="UYYB01131482">
    <property type="protein sequence ID" value="VDM84612.1"/>
    <property type="molecule type" value="Genomic_DNA"/>
</dbReference>
<reference evidence="1 2" key="1">
    <citation type="submission" date="2018-11" db="EMBL/GenBank/DDBJ databases">
        <authorList>
            <consortium name="Pathogen Informatics"/>
        </authorList>
    </citation>
    <scope>NUCLEOTIDE SEQUENCE [LARGE SCALE GENOMIC DNA]</scope>
</reference>
<name>A0A3P7LZS1_STRVU</name>
<protein>
    <submittedName>
        <fullName evidence="1">Uncharacterized protein</fullName>
    </submittedName>
</protein>
<sequence length="131" mass="14568">MLKFIHGQLFRGSHFDVLRHVVEGFFDVYANEELHPKVAKLAISLKTAIAKELIVQNQLSQTIGALESIMNAARTSALHYEPPKDISDLAKEGLERLSERKGDPFGLFGEPTLGSIPFDLLDRENNAQPVV</sequence>
<organism evidence="1 2">
    <name type="scientific">Strongylus vulgaris</name>
    <name type="common">Blood worm</name>
    <dbReference type="NCBI Taxonomy" id="40348"/>
    <lineage>
        <taxon>Eukaryota</taxon>
        <taxon>Metazoa</taxon>
        <taxon>Ecdysozoa</taxon>
        <taxon>Nematoda</taxon>
        <taxon>Chromadorea</taxon>
        <taxon>Rhabditida</taxon>
        <taxon>Rhabditina</taxon>
        <taxon>Rhabditomorpha</taxon>
        <taxon>Strongyloidea</taxon>
        <taxon>Strongylidae</taxon>
        <taxon>Strongylus</taxon>
    </lineage>
</organism>
<evidence type="ECO:0000313" key="1">
    <source>
        <dbReference type="EMBL" id="VDM84612.1"/>
    </source>
</evidence>
<dbReference type="AlphaFoldDB" id="A0A3P7LZS1"/>
<dbReference type="Proteomes" id="UP000270094">
    <property type="component" value="Unassembled WGS sequence"/>
</dbReference>
<gene>
    <name evidence="1" type="ORF">SVUK_LOCUS19610</name>
</gene>
<proteinExistence type="predicted"/>
<keyword evidence="2" id="KW-1185">Reference proteome</keyword>
<dbReference type="OrthoDB" id="431715at2759"/>
<accession>A0A3P7LZS1</accession>
<evidence type="ECO:0000313" key="2">
    <source>
        <dbReference type="Proteomes" id="UP000270094"/>
    </source>
</evidence>